<evidence type="ECO:0000313" key="1">
    <source>
        <dbReference type="EMBL" id="CAP85740.1"/>
    </source>
</evidence>
<dbReference type="HOGENOM" id="CLU_1722967_0_0_1"/>
<proteinExistence type="predicted"/>
<sequence>MTTSGSNSCTFLLTRFSVSEKELPELNAITQLNWTPVAHLLLVRVIGTTGESKSRSLEWNVDEECGCTGGKYMKDRECVEGMEQKEGISAGTKLNVKLIDRFSESLWRLGMRQEYTKSRRLGQPLLFTVPLPRADLDNLRPTAISHAIHPAS</sequence>
<organism evidence="1 2">
    <name type="scientific">Penicillium rubens (strain ATCC 28089 / DSM 1075 / NRRL 1951 / Wisconsin 54-1255)</name>
    <name type="common">Penicillium chrysogenum</name>
    <dbReference type="NCBI Taxonomy" id="500485"/>
    <lineage>
        <taxon>Eukaryota</taxon>
        <taxon>Fungi</taxon>
        <taxon>Dikarya</taxon>
        <taxon>Ascomycota</taxon>
        <taxon>Pezizomycotina</taxon>
        <taxon>Eurotiomycetes</taxon>
        <taxon>Eurotiomycetidae</taxon>
        <taxon>Eurotiales</taxon>
        <taxon>Aspergillaceae</taxon>
        <taxon>Penicillium</taxon>
        <taxon>Penicillium chrysogenum species complex</taxon>
    </lineage>
</organism>
<gene>
    <name evidence="1" type="ORF">Pc20g04110</name>
    <name evidence="1" type="ORF">PCH_Pc20g04110</name>
</gene>
<keyword evidence="2" id="KW-1185">Reference proteome</keyword>
<protein>
    <submittedName>
        <fullName evidence="1">Uncharacterized protein</fullName>
    </submittedName>
</protein>
<accession>B6HD96</accession>
<dbReference type="VEuPathDB" id="FungiDB:PCH_Pc20g04110"/>
<dbReference type="AlphaFoldDB" id="B6HD96"/>
<dbReference type="Proteomes" id="UP000000724">
    <property type="component" value="Contig Pc00c20"/>
</dbReference>
<reference evidence="1 2" key="1">
    <citation type="journal article" date="2008" name="Nat. Biotechnol.">
        <title>Genome sequencing and analysis of the filamentous fungus Penicillium chrysogenum.</title>
        <authorList>
            <person name="van den Berg M.A."/>
            <person name="Albang R."/>
            <person name="Albermann K."/>
            <person name="Badger J.H."/>
            <person name="Daran J.-M."/>
            <person name="Driessen A.J.M."/>
            <person name="Garcia-Estrada C."/>
            <person name="Fedorova N.D."/>
            <person name="Harris D.M."/>
            <person name="Heijne W.H.M."/>
            <person name="Joardar V.S."/>
            <person name="Kiel J.A.K.W."/>
            <person name="Kovalchuk A."/>
            <person name="Martin J.F."/>
            <person name="Nierman W.C."/>
            <person name="Nijland J.G."/>
            <person name="Pronk J.T."/>
            <person name="Roubos J.A."/>
            <person name="van der Klei I.J."/>
            <person name="van Peij N.N.M.E."/>
            <person name="Veenhuis M."/>
            <person name="von Doehren H."/>
            <person name="Wagner C."/>
            <person name="Wortman J.R."/>
            <person name="Bovenberg R.A.L."/>
        </authorList>
    </citation>
    <scope>NUCLEOTIDE SEQUENCE [LARGE SCALE GENOMIC DNA]</scope>
    <source>
        <strain evidence="2">ATCC 28089 / DSM 1075 / NRRL 1951 / Wisconsin 54-1255</strain>
    </source>
</reference>
<dbReference type="EMBL" id="AM920435">
    <property type="protein sequence ID" value="CAP85740.1"/>
    <property type="molecule type" value="Genomic_DNA"/>
</dbReference>
<evidence type="ECO:0000313" key="2">
    <source>
        <dbReference type="Proteomes" id="UP000000724"/>
    </source>
</evidence>
<name>B6HD96_PENRW</name>